<evidence type="ECO:0000313" key="2">
    <source>
        <dbReference type="EMBL" id="GEO24128.1"/>
    </source>
</evidence>
<gene>
    <name evidence="2" type="ORF">CQA01_46620</name>
</gene>
<accession>A0A512CIR9</accession>
<comment type="caution">
    <text evidence="2">The sequence shown here is derived from an EMBL/GenBank/DDBJ whole genome shotgun (WGS) entry which is preliminary data.</text>
</comment>
<feature type="domain" description="BT4734-like N-terminal" evidence="1">
    <location>
        <begin position="55"/>
        <end position="180"/>
    </location>
</feature>
<dbReference type="Proteomes" id="UP000321301">
    <property type="component" value="Unassembled WGS sequence"/>
</dbReference>
<evidence type="ECO:0000313" key="3">
    <source>
        <dbReference type="Proteomes" id="UP000321301"/>
    </source>
</evidence>
<dbReference type="EMBL" id="BJYV01000039">
    <property type="protein sequence ID" value="GEO24128.1"/>
    <property type="molecule type" value="Genomic_DNA"/>
</dbReference>
<dbReference type="RefSeq" id="WP_146948752.1">
    <property type="nucleotide sequence ID" value="NZ_BJYV01000039.1"/>
</dbReference>
<proteinExistence type="predicted"/>
<dbReference type="NCBIfam" id="NF040562">
    <property type="entry name" value="PrimPol_Db"/>
    <property type="match status" value="1"/>
</dbReference>
<reference evidence="2 3" key="1">
    <citation type="submission" date="2019-07" db="EMBL/GenBank/DDBJ databases">
        <title>Whole genome shotgun sequence of Cyclobacterium qasimii NBRC 106168.</title>
        <authorList>
            <person name="Hosoyama A."/>
            <person name="Uohara A."/>
            <person name="Ohji S."/>
            <person name="Ichikawa N."/>
        </authorList>
    </citation>
    <scope>NUCLEOTIDE SEQUENCE [LARGE SCALE GENOMIC DNA]</scope>
    <source>
        <strain evidence="2 3">NBRC 106168</strain>
    </source>
</reference>
<protein>
    <recommendedName>
        <fullName evidence="1">BT4734-like N-terminal domain-containing protein</fullName>
    </recommendedName>
</protein>
<name>A0A512CIR9_9BACT</name>
<organism evidence="2 3">
    <name type="scientific">Cyclobacterium qasimii</name>
    <dbReference type="NCBI Taxonomy" id="1350429"/>
    <lineage>
        <taxon>Bacteria</taxon>
        <taxon>Pseudomonadati</taxon>
        <taxon>Bacteroidota</taxon>
        <taxon>Cytophagia</taxon>
        <taxon>Cytophagales</taxon>
        <taxon>Cyclobacteriaceae</taxon>
        <taxon>Cyclobacterium</taxon>
    </lineage>
</organism>
<dbReference type="Pfam" id="PF08800">
    <property type="entry name" value="BT4734-like_N"/>
    <property type="match status" value="1"/>
</dbReference>
<evidence type="ECO:0000259" key="1">
    <source>
        <dbReference type="Pfam" id="PF08800"/>
    </source>
</evidence>
<dbReference type="InterPro" id="IPR014907">
    <property type="entry name" value="BT4734-like_N"/>
</dbReference>
<keyword evidence="3" id="KW-1185">Reference proteome</keyword>
<sequence length="340" mass="39283">MIRLGKHVTQAGDQLYDVEVKKIHKALQNEKGEVAVLLQRLQAIRAMDPAKYRKLKTQLPYIVCAQFHPKVRKKENFLFTERFLIDIDHLSEHDLDLETLKKKFTRDSRLELMFVSPSGDGLKLMFRLSEQITDPSYYVTFYKAFCLSFGKQYCLGAALDHKTHDVSRCCFVSCDLTAYFNPDSSPIIPTEFVSQENFWEMEQVEIAIKETEKIQRQVSIEKQPEKGIQKQALPDSVMDRIKEKMGMRVKRNPEKEYIQPKELEEIMTVIEKAVKEVGVNIESVKPISYGRQIRFGAENIWSEINIFSGKKGVSIVGTTKTGSNKAFCNQMVEYLITYLN</sequence>
<dbReference type="AlphaFoldDB" id="A0A512CIR9"/>